<dbReference type="GO" id="GO:0000162">
    <property type="term" value="P:L-tryptophan biosynthetic process"/>
    <property type="evidence" value="ECO:0007669"/>
    <property type="project" value="TreeGrafter"/>
</dbReference>
<name>A0AA48H8J4_9BACT</name>
<dbReference type="PRINTS" id="PR00097">
    <property type="entry name" value="ANTSNTHASEII"/>
</dbReference>
<dbReference type="KEGG" id="msil:METEAL_29320"/>
<organism evidence="3 4">
    <name type="scientific">Mesoterricola silvestris</name>
    <dbReference type="NCBI Taxonomy" id="2927979"/>
    <lineage>
        <taxon>Bacteria</taxon>
        <taxon>Pseudomonadati</taxon>
        <taxon>Acidobacteriota</taxon>
        <taxon>Holophagae</taxon>
        <taxon>Holophagales</taxon>
        <taxon>Holophagaceae</taxon>
        <taxon>Mesoterricola</taxon>
    </lineage>
</organism>
<dbReference type="InterPro" id="IPR017926">
    <property type="entry name" value="GATASE"/>
</dbReference>
<dbReference type="AlphaFoldDB" id="A0AA48H8J4"/>
<dbReference type="GO" id="GO:0004049">
    <property type="term" value="F:anthranilate synthase activity"/>
    <property type="evidence" value="ECO:0007669"/>
    <property type="project" value="TreeGrafter"/>
</dbReference>
<dbReference type="PRINTS" id="PR00099">
    <property type="entry name" value="CPSGATASE"/>
</dbReference>
<feature type="domain" description="Glutamine amidotransferase" evidence="2">
    <location>
        <begin position="4"/>
        <end position="183"/>
    </location>
</feature>
<dbReference type="PANTHER" id="PTHR43418">
    <property type="entry name" value="MULTIFUNCTIONAL TRYPTOPHAN BIOSYNTHESIS PROTEIN-RELATED"/>
    <property type="match status" value="1"/>
</dbReference>
<dbReference type="PANTHER" id="PTHR43418:SF4">
    <property type="entry name" value="MULTIFUNCTIONAL TRYPTOPHAN BIOSYNTHESIS PROTEIN"/>
    <property type="match status" value="1"/>
</dbReference>
<dbReference type="Pfam" id="PF00117">
    <property type="entry name" value="GATase"/>
    <property type="match status" value="1"/>
</dbReference>
<proteinExistence type="predicted"/>
<dbReference type="GO" id="GO:0005829">
    <property type="term" value="C:cytosol"/>
    <property type="evidence" value="ECO:0007669"/>
    <property type="project" value="TreeGrafter"/>
</dbReference>
<evidence type="ECO:0000313" key="4">
    <source>
        <dbReference type="Proteomes" id="UP001238179"/>
    </source>
</evidence>
<reference evidence="4" key="1">
    <citation type="journal article" date="2023" name="Int. J. Syst. Evol. Microbiol.">
        <title>Mesoterricola silvestris gen. nov., sp. nov., Mesoterricola sediminis sp. nov., Geothrix oryzae sp. nov., Geothrix edaphica sp. nov., Geothrix rubra sp. nov., and Geothrix limicola sp. nov., six novel members of Acidobacteriota isolated from soils.</title>
        <authorList>
            <person name="Itoh H."/>
            <person name="Sugisawa Y."/>
            <person name="Mise K."/>
            <person name="Xu Z."/>
            <person name="Kuniyasu M."/>
            <person name="Ushijima N."/>
            <person name="Kawano K."/>
            <person name="Kobayashi E."/>
            <person name="Shiratori Y."/>
            <person name="Masuda Y."/>
            <person name="Senoo K."/>
        </authorList>
    </citation>
    <scope>NUCLEOTIDE SEQUENCE [LARGE SCALE GENOMIC DNA]</scope>
    <source>
        <strain evidence="4">W79</strain>
    </source>
</reference>
<dbReference type="InterPro" id="IPR006221">
    <property type="entry name" value="TrpG/PapA_dom"/>
</dbReference>
<dbReference type="SUPFAM" id="SSF52317">
    <property type="entry name" value="Class I glutamine amidotransferase-like"/>
    <property type="match status" value="1"/>
</dbReference>
<sequence length="187" mass="20017">MRVLLLDNLDSFTHNVARCLVEAGASVDLRRRDRADLAALQEADPQFLVLSPGPGAPEEATLALEAVRAFSGRIPILGVCLGHQVLAVAHGGRVERAPEPVHGKAFAVHHDGRGLFRGLPDPLEAGRYHSLVVTAAPGFEISARTGDGLVMAMRHRTLPLAGVQFHPDSFLTPLGPEIFRNALLGHL</sequence>
<dbReference type="InterPro" id="IPR050472">
    <property type="entry name" value="Anth_synth/Amidotransfase"/>
</dbReference>
<dbReference type="Gene3D" id="3.40.50.880">
    <property type="match status" value="1"/>
</dbReference>
<keyword evidence="4" id="KW-1185">Reference proteome</keyword>
<evidence type="ECO:0000313" key="3">
    <source>
        <dbReference type="EMBL" id="BDU73758.1"/>
    </source>
</evidence>
<keyword evidence="1 3" id="KW-0315">Glutamine amidotransferase</keyword>
<dbReference type="Proteomes" id="UP001238179">
    <property type="component" value="Chromosome"/>
</dbReference>
<dbReference type="PRINTS" id="PR00096">
    <property type="entry name" value="GATASE"/>
</dbReference>
<dbReference type="NCBIfam" id="TIGR00566">
    <property type="entry name" value="trpG_papA"/>
    <property type="match status" value="1"/>
</dbReference>
<dbReference type="EMBL" id="AP027080">
    <property type="protein sequence ID" value="BDU73758.1"/>
    <property type="molecule type" value="Genomic_DNA"/>
</dbReference>
<accession>A0AA48H8J4</accession>
<evidence type="ECO:0000259" key="2">
    <source>
        <dbReference type="Pfam" id="PF00117"/>
    </source>
</evidence>
<dbReference type="InterPro" id="IPR029062">
    <property type="entry name" value="Class_I_gatase-like"/>
</dbReference>
<dbReference type="PROSITE" id="PS51273">
    <property type="entry name" value="GATASE_TYPE_1"/>
    <property type="match status" value="1"/>
</dbReference>
<dbReference type="RefSeq" id="WP_316412427.1">
    <property type="nucleotide sequence ID" value="NZ_AP027080.1"/>
</dbReference>
<evidence type="ECO:0000256" key="1">
    <source>
        <dbReference type="ARBA" id="ARBA00022962"/>
    </source>
</evidence>
<dbReference type="CDD" id="cd01743">
    <property type="entry name" value="GATase1_Anthranilate_Synthase"/>
    <property type="match status" value="1"/>
</dbReference>
<gene>
    <name evidence="3" type="ORF">METEAL_29320</name>
</gene>
<dbReference type="FunFam" id="3.40.50.880:FF:000003">
    <property type="entry name" value="Anthranilate synthase component II"/>
    <property type="match status" value="1"/>
</dbReference>
<protein>
    <submittedName>
        <fullName evidence="3">Glutamine amidotransferase</fullName>
    </submittedName>
</protein>